<organism evidence="3">
    <name type="scientific">Laccaria bicolor (strain S238N-H82 / ATCC MYA-4686)</name>
    <name type="common">Bicoloured deceiver</name>
    <name type="synonym">Laccaria laccata var. bicolor</name>
    <dbReference type="NCBI Taxonomy" id="486041"/>
    <lineage>
        <taxon>Eukaryota</taxon>
        <taxon>Fungi</taxon>
        <taxon>Dikarya</taxon>
        <taxon>Basidiomycota</taxon>
        <taxon>Agaricomycotina</taxon>
        <taxon>Agaricomycetes</taxon>
        <taxon>Agaricomycetidae</taxon>
        <taxon>Agaricales</taxon>
        <taxon>Agaricineae</taxon>
        <taxon>Hydnangiaceae</taxon>
        <taxon>Laccaria</taxon>
    </lineage>
</organism>
<dbReference type="GeneID" id="6079691"/>
<sequence length="613" mass="69090">MLQINIIFQRKWASTSQALLRTHQRNIPLQEANYRFLRNESSADSAPDPSIIAEMTPTWLRRSMTTHFQISRQRITVKFPTLQDYSSAFRSFCQKMLVTMKLSVIGYALTSLYLWQPGLATIIVNRTIDDELGDSVTGLRPVYFPTENVWDDQTCDSSKCSHVPSVAQAVNGTYTAGTHRPTMGLMGISMQFTDGTIALTSANFTVDGEAPVFFTIEDSPYANHTLNITTKGPVTLYVNFDYAIYTGHYWGYSRWYSGVDPCHLPFGLLAANLGRGYRSGSTPPPLAGKPELQWRASFGNCGMTAWEAVEWFGNWVDDSVPGDNTNETLLAALEILYRRHLSTAATIQLQRIFAYGDEAAEFGIGGRTSVVACGPDLTVVFLVFMMNICSPWRWFSTSYPRCKWDSNVWGPIENFQSENRISFVILSLCLKTIFWHEYWSTSADDTHTMDFLWVHWFGHDTEYRSGFKACCLPRIRFFDGNEDRAFGFLDPNDIIRAAHLMPAFSQGCSREPLGRSISHNQKRRGGVAKILRWHDLVVEDDTEEQLEQVDEGAEEETMDGDDHESSEGSSCGGEEGDYGYEDEEDSRVDEEMDGEAEVVDKFPNDESDGSADS</sequence>
<dbReference type="Proteomes" id="UP000001194">
    <property type="component" value="Unassembled WGS sequence"/>
</dbReference>
<dbReference type="KEGG" id="lbc:LACBIDRAFT_329829"/>
<dbReference type="EMBL" id="DS547113">
    <property type="protein sequence ID" value="EDR05496.1"/>
    <property type="molecule type" value="Genomic_DNA"/>
</dbReference>
<dbReference type="InParanoid" id="B0DJC6"/>
<dbReference type="OrthoDB" id="3183767at2759"/>
<feature type="region of interest" description="Disordered" evidence="1">
    <location>
        <begin position="541"/>
        <end position="613"/>
    </location>
</feature>
<reference evidence="2 3" key="1">
    <citation type="journal article" date="2008" name="Nature">
        <title>The genome of Laccaria bicolor provides insights into mycorrhizal symbiosis.</title>
        <authorList>
            <person name="Martin F."/>
            <person name="Aerts A."/>
            <person name="Ahren D."/>
            <person name="Brun A."/>
            <person name="Danchin E.G.J."/>
            <person name="Duchaussoy F."/>
            <person name="Gibon J."/>
            <person name="Kohler A."/>
            <person name="Lindquist E."/>
            <person name="Pereda V."/>
            <person name="Salamov A."/>
            <person name="Shapiro H.J."/>
            <person name="Wuyts J."/>
            <person name="Blaudez D."/>
            <person name="Buee M."/>
            <person name="Brokstein P."/>
            <person name="Canbaeck B."/>
            <person name="Cohen D."/>
            <person name="Courty P.E."/>
            <person name="Coutinho P.M."/>
            <person name="Delaruelle C."/>
            <person name="Detter J.C."/>
            <person name="Deveau A."/>
            <person name="DiFazio S."/>
            <person name="Duplessis S."/>
            <person name="Fraissinet-Tachet L."/>
            <person name="Lucic E."/>
            <person name="Frey-Klett P."/>
            <person name="Fourrey C."/>
            <person name="Feussner I."/>
            <person name="Gay G."/>
            <person name="Grimwood J."/>
            <person name="Hoegger P.J."/>
            <person name="Jain P."/>
            <person name="Kilaru S."/>
            <person name="Labbe J."/>
            <person name="Lin Y.C."/>
            <person name="Legue V."/>
            <person name="Le Tacon F."/>
            <person name="Marmeisse R."/>
            <person name="Melayah D."/>
            <person name="Montanini B."/>
            <person name="Muratet M."/>
            <person name="Nehls U."/>
            <person name="Niculita-Hirzel H."/>
            <person name="Oudot-Le Secq M.P."/>
            <person name="Peter M."/>
            <person name="Quesneville H."/>
            <person name="Rajashekar B."/>
            <person name="Reich M."/>
            <person name="Rouhier N."/>
            <person name="Schmutz J."/>
            <person name="Yin T."/>
            <person name="Chalot M."/>
            <person name="Henrissat B."/>
            <person name="Kuees U."/>
            <person name="Lucas S."/>
            <person name="Van de Peer Y."/>
            <person name="Podila G.K."/>
            <person name="Polle A."/>
            <person name="Pukkila P.J."/>
            <person name="Richardson P.M."/>
            <person name="Rouze P."/>
            <person name="Sanders I.R."/>
            <person name="Stajich J.E."/>
            <person name="Tunlid A."/>
            <person name="Tuskan G."/>
            <person name="Grigoriev I.V."/>
        </authorList>
    </citation>
    <scope>NUCLEOTIDE SEQUENCE [LARGE SCALE GENOMIC DNA]</scope>
    <source>
        <strain evidence="3">S238N-H82 / ATCC MYA-4686</strain>
    </source>
</reference>
<proteinExistence type="predicted"/>
<protein>
    <submittedName>
        <fullName evidence="2">Predicted protein</fullName>
    </submittedName>
</protein>
<evidence type="ECO:0000256" key="1">
    <source>
        <dbReference type="SAM" id="MobiDB-lite"/>
    </source>
</evidence>
<dbReference type="STRING" id="486041.B0DJC6"/>
<accession>B0DJC6</accession>
<feature type="compositionally biased region" description="Acidic residues" evidence="1">
    <location>
        <begin position="574"/>
        <end position="597"/>
    </location>
</feature>
<name>B0DJC6_LACBS</name>
<evidence type="ECO:0000313" key="3">
    <source>
        <dbReference type="Proteomes" id="UP000001194"/>
    </source>
</evidence>
<dbReference type="AlphaFoldDB" id="B0DJC6"/>
<gene>
    <name evidence="2" type="ORF">LACBIDRAFT_329829</name>
</gene>
<dbReference type="RefSeq" id="XP_001884054.1">
    <property type="nucleotide sequence ID" value="XM_001884019.1"/>
</dbReference>
<evidence type="ECO:0000313" key="2">
    <source>
        <dbReference type="EMBL" id="EDR05496.1"/>
    </source>
</evidence>
<feature type="compositionally biased region" description="Acidic residues" evidence="1">
    <location>
        <begin position="541"/>
        <end position="564"/>
    </location>
</feature>
<keyword evidence="3" id="KW-1185">Reference proteome</keyword>
<dbReference type="HOGENOM" id="CLU_445540_0_0_1"/>